<evidence type="ECO:0000313" key="3">
    <source>
        <dbReference type="EMBL" id="KAJ4849729.1"/>
    </source>
</evidence>
<evidence type="ECO:0000256" key="1">
    <source>
        <dbReference type="PROSITE-ProRule" id="PRU00339"/>
    </source>
</evidence>
<feature type="region of interest" description="Disordered" evidence="2">
    <location>
        <begin position="1"/>
        <end position="29"/>
    </location>
</feature>
<protein>
    <submittedName>
        <fullName evidence="3">Uncharacterized protein</fullName>
    </submittedName>
</protein>
<dbReference type="EMBL" id="JAKUCV010000509">
    <property type="protein sequence ID" value="KAJ4849729.1"/>
    <property type="molecule type" value="Genomic_DNA"/>
</dbReference>
<feature type="compositionally biased region" description="Low complexity" evidence="2">
    <location>
        <begin position="1"/>
        <end position="24"/>
    </location>
</feature>
<dbReference type="Gene3D" id="1.25.40.10">
    <property type="entry name" value="Tetratricopeptide repeat domain"/>
    <property type="match status" value="2"/>
</dbReference>
<keyword evidence="1" id="KW-0802">TPR repeat</keyword>
<keyword evidence="4" id="KW-1185">Reference proteome</keyword>
<dbReference type="InterPro" id="IPR011990">
    <property type="entry name" value="TPR-like_helical_dom_sf"/>
</dbReference>
<feature type="repeat" description="TPR" evidence="1">
    <location>
        <begin position="107"/>
        <end position="140"/>
    </location>
</feature>
<dbReference type="InterPro" id="IPR019734">
    <property type="entry name" value="TPR_rpt"/>
</dbReference>
<organism evidence="3 4">
    <name type="scientific">Turnera subulata</name>
    <dbReference type="NCBI Taxonomy" id="218843"/>
    <lineage>
        <taxon>Eukaryota</taxon>
        <taxon>Viridiplantae</taxon>
        <taxon>Streptophyta</taxon>
        <taxon>Embryophyta</taxon>
        <taxon>Tracheophyta</taxon>
        <taxon>Spermatophyta</taxon>
        <taxon>Magnoliopsida</taxon>
        <taxon>eudicotyledons</taxon>
        <taxon>Gunneridae</taxon>
        <taxon>Pentapetalae</taxon>
        <taxon>rosids</taxon>
        <taxon>fabids</taxon>
        <taxon>Malpighiales</taxon>
        <taxon>Passifloraceae</taxon>
        <taxon>Turnera</taxon>
    </lineage>
</organism>
<dbReference type="OrthoDB" id="66906at2759"/>
<evidence type="ECO:0000256" key="2">
    <source>
        <dbReference type="SAM" id="MobiDB-lite"/>
    </source>
</evidence>
<gene>
    <name evidence="3" type="ORF">Tsubulata_012857</name>
</gene>
<reference evidence="3" key="2">
    <citation type="journal article" date="2023" name="Plants (Basel)">
        <title>Annotation of the Turnera subulata (Passifloraceae) Draft Genome Reveals the S-Locus Evolved after the Divergence of Turneroideae from Passifloroideae in a Stepwise Manner.</title>
        <authorList>
            <person name="Henning P.M."/>
            <person name="Roalson E.H."/>
            <person name="Mir W."/>
            <person name="McCubbin A.G."/>
            <person name="Shore J.S."/>
        </authorList>
    </citation>
    <scope>NUCLEOTIDE SEQUENCE</scope>
    <source>
        <strain evidence="3">F60SS</strain>
    </source>
</reference>
<sequence>MEAPSSPSSPFKSSSLRASSYTTPKPSPPSLIVSVIRTTSISLAVAAALFLTRLHTRLAIAAPVAAEESSSATPSPSATTTEKENYVSLGEQERALEQQLARNPGDTEALRSLMEVRIKSRKLLEAVEVVDRLMELEPDDGEWPLLKYQIYMFSGDYESARKGFEEVLAREPLRVEAYHGLAMANAESGNSLDDVVKRIDLAMDTCRKEKKKTELRDFKLLFAQIRVMEENFGEALKVYEELVKEEPRDFRPYLCQGIIYALLKKKDAAEKKFDQFKKLVPENHPYKDYLMENMLATKLFSEKLQREGA</sequence>
<name>A0A9Q0GJI6_9ROSI</name>
<feature type="compositionally biased region" description="Low complexity" evidence="2">
    <location>
        <begin position="65"/>
        <end position="80"/>
    </location>
</feature>
<dbReference type="Pfam" id="PF13432">
    <property type="entry name" value="TPR_16"/>
    <property type="match status" value="2"/>
</dbReference>
<dbReference type="PANTHER" id="PTHR26312">
    <property type="entry name" value="TETRATRICOPEPTIDE REPEAT PROTEIN 5"/>
    <property type="match status" value="1"/>
</dbReference>
<proteinExistence type="predicted"/>
<comment type="caution">
    <text evidence="3">The sequence shown here is derived from an EMBL/GenBank/DDBJ whole genome shotgun (WGS) entry which is preliminary data.</text>
</comment>
<feature type="region of interest" description="Disordered" evidence="2">
    <location>
        <begin position="65"/>
        <end position="85"/>
    </location>
</feature>
<dbReference type="Proteomes" id="UP001141552">
    <property type="component" value="Unassembled WGS sequence"/>
</dbReference>
<dbReference type="SUPFAM" id="SSF48452">
    <property type="entry name" value="TPR-like"/>
    <property type="match status" value="1"/>
</dbReference>
<dbReference type="GO" id="GO:0009535">
    <property type="term" value="C:chloroplast thylakoid membrane"/>
    <property type="evidence" value="ECO:0007669"/>
    <property type="project" value="TreeGrafter"/>
</dbReference>
<dbReference type="PROSITE" id="PS50005">
    <property type="entry name" value="TPR"/>
    <property type="match status" value="1"/>
</dbReference>
<dbReference type="PANTHER" id="PTHR26312:SF67">
    <property type="entry name" value="PROTEIN SLOW GREEN 1, CHLOROPLASTIC"/>
    <property type="match status" value="1"/>
</dbReference>
<evidence type="ECO:0000313" key="4">
    <source>
        <dbReference type="Proteomes" id="UP001141552"/>
    </source>
</evidence>
<dbReference type="AlphaFoldDB" id="A0A9Q0GJI6"/>
<accession>A0A9Q0GJI6</accession>
<reference evidence="3" key="1">
    <citation type="submission" date="2022-02" db="EMBL/GenBank/DDBJ databases">
        <authorList>
            <person name="Henning P.M."/>
            <person name="McCubbin A.G."/>
            <person name="Shore J.S."/>
        </authorList>
    </citation>
    <scope>NUCLEOTIDE SEQUENCE</scope>
    <source>
        <strain evidence="3">F60SS</strain>
        <tissue evidence="3">Leaves</tissue>
    </source>
</reference>